<dbReference type="OrthoDB" id="8205493at2"/>
<dbReference type="AlphaFoldDB" id="A0A0N7F2S9"/>
<keyword evidence="3" id="KW-1185">Reference proteome</keyword>
<dbReference type="GO" id="GO:0004029">
    <property type="term" value="F:aldehyde dehydrogenase (NAD+) activity"/>
    <property type="evidence" value="ECO:0007669"/>
    <property type="project" value="TreeGrafter"/>
</dbReference>
<gene>
    <name evidence="2" type="ORF">AOZ06_06840</name>
</gene>
<sequence>MSLKVVVGAGPTGTAVARLLASSGERVRLVSRRGTAPNHPLIEAVASDATDAERLTDLTQGASALFNCAMPSYDRWPTDWPPLAEALLTAVEKTNADYIMLSNTYGYGRVSGPIPETQPIAPTTVKGRVRAQMWLDALTRVRVTEVRAGQYLGAGAASLYALAVAPLVLAGQPVSYPGNLDVAHSWSYTEDVARTLVAASEHDNAFGQAWHVPSTSDMSVRQLSERLADLAEAPAPNLTTMPDEEFERLCQTDSIMAETAEMRYLTDEPHVLDSTRTERELGVKPTPLDEVLTETIRTTSTPQP</sequence>
<dbReference type="SUPFAM" id="SSF51735">
    <property type="entry name" value="NAD(P)-binding Rossmann-fold domains"/>
    <property type="match status" value="1"/>
</dbReference>
<dbReference type="STRING" id="860235.AOZ06_06840"/>
<organism evidence="2 3">
    <name type="scientific">Kibdelosporangium phytohabitans</name>
    <dbReference type="NCBI Taxonomy" id="860235"/>
    <lineage>
        <taxon>Bacteria</taxon>
        <taxon>Bacillati</taxon>
        <taxon>Actinomycetota</taxon>
        <taxon>Actinomycetes</taxon>
        <taxon>Pseudonocardiales</taxon>
        <taxon>Pseudonocardiaceae</taxon>
        <taxon>Kibdelosporangium</taxon>
    </lineage>
</organism>
<evidence type="ECO:0000313" key="2">
    <source>
        <dbReference type="EMBL" id="ALG06679.1"/>
    </source>
</evidence>
<dbReference type="GO" id="GO:0005737">
    <property type="term" value="C:cytoplasm"/>
    <property type="evidence" value="ECO:0007669"/>
    <property type="project" value="TreeGrafter"/>
</dbReference>
<name>A0A0N7F2S9_9PSEU</name>
<feature type="domain" description="NAD-dependent epimerase/dehydratase" evidence="1">
    <location>
        <begin position="6"/>
        <end position="205"/>
    </location>
</feature>
<dbReference type="PANTHER" id="PTHR48079">
    <property type="entry name" value="PROTEIN YEEZ"/>
    <property type="match status" value="1"/>
</dbReference>
<dbReference type="InterPro" id="IPR001509">
    <property type="entry name" value="Epimerase_deHydtase"/>
</dbReference>
<protein>
    <submittedName>
        <fullName evidence="2">NAD-dependent epimerase</fullName>
    </submittedName>
</protein>
<dbReference type="PANTHER" id="PTHR48079:SF6">
    <property type="entry name" value="NAD(P)-BINDING DOMAIN-CONTAINING PROTEIN-RELATED"/>
    <property type="match status" value="1"/>
</dbReference>
<dbReference type="InterPro" id="IPR051783">
    <property type="entry name" value="NAD(P)-dependent_oxidoreduct"/>
</dbReference>
<dbReference type="KEGG" id="kphy:AOZ06_06840"/>
<proteinExistence type="predicted"/>
<reference evidence="2 3" key="1">
    <citation type="submission" date="2015-07" db="EMBL/GenBank/DDBJ databases">
        <title>Genome sequencing of Kibdelosporangium phytohabitans.</title>
        <authorList>
            <person name="Qin S."/>
            <person name="Xing K."/>
        </authorList>
    </citation>
    <scope>NUCLEOTIDE SEQUENCE [LARGE SCALE GENOMIC DNA]</scope>
    <source>
        <strain evidence="2 3">KLBMP1111</strain>
    </source>
</reference>
<dbReference type="Pfam" id="PF01370">
    <property type="entry name" value="Epimerase"/>
    <property type="match status" value="1"/>
</dbReference>
<dbReference type="EMBL" id="CP012752">
    <property type="protein sequence ID" value="ALG06679.1"/>
    <property type="molecule type" value="Genomic_DNA"/>
</dbReference>
<evidence type="ECO:0000313" key="3">
    <source>
        <dbReference type="Proteomes" id="UP000063699"/>
    </source>
</evidence>
<dbReference type="Proteomes" id="UP000063699">
    <property type="component" value="Chromosome"/>
</dbReference>
<dbReference type="InterPro" id="IPR036291">
    <property type="entry name" value="NAD(P)-bd_dom_sf"/>
</dbReference>
<evidence type="ECO:0000259" key="1">
    <source>
        <dbReference type="Pfam" id="PF01370"/>
    </source>
</evidence>
<dbReference type="Gene3D" id="3.40.50.720">
    <property type="entry name" value="NAD(P)-binding Rossmann-like Domain"/>
    <property type="match status" value="1"/>
</dbReference>
<accession>A0A0N7F2S9</accession>